<gene>
    <name evidence="3" type="ORF">Tci_589830</name>
</gene>
<dbReference type="PANTHER" id="PTHR45835:SF99">
    <property type="entry name" value="CHROMO DOMAIN-CONTAINING PROTEIN-RELATED"/>
    <property type="match status" value="1"/>
</dbReference>
<dbReference type="InterPro" id="IPR036397">
    <property type="entry name" value="RNaseH_sf"/>
</dbReference>
<keyword evidence="3" id="KW-0808">Transferase</keyword>
<keyword evidence="3" id="KW-0695">RNA-directed DNA polymerase</keyword>
<dbReference type="GO" id="GO:0003676">
    <property type="term" value="F:nucleic acid binding"/>
    <property type="evidence" value="ECO:0007669"/>
    <property type="project" value="InterPro"/>
</dbReference>
<keyword evidence="3" id="KW-0548">Nucleotidyltransferase</keyword>
<name>A0A699J7S5_TANCI</name>
<protein>
    <submittedName>
        <fullName evidence="3">Putative reverse transcriptase domain-containing protein</fullName>
    </submittedName>
</protein>
<dbReference type="Pfam" id="PF24626">
    <property type="entry name" value="SH3_Tf2-1"/>
    <property type="match status" value="1"/>
</dbReference>
<dbReference type="Pfam" id="PF17921">
    <property type="entry name" value="Integrase_H2C2"/>
    <property type="match status" value="1"/>
</dbReference>
<dbReference type="Gene3D" id="3.30.420.10">
    <property type="entry name" value="Ribonuclease H-like superfamily/Ribonuclease H"/>
    <property type="match status" value="2"/>
</dbReference>
<dbReference type="Gene3D" id="1.10.340.70">
    <property type="match status" value="1"/>
</dbReference>
<dbReference type="InterPro" id="IPR041588">
    <property type="entry name" value="Integrase_H2C2"/>
</dbReference>
<dbReference type="InterPro" id="IPR056924">
    <property type="entry name" value="SH3_Tf2-1"/>
</dbReference>
<feature type="domain" description="Integrase zinc-binding" evidence="1">
    <location>
        <begin position="3"/>
        <end position="41"/>
    </location>
</feature>
<comment type="caution">
    <text evidence="3">The sequence shown here is derived from an EMBL/GenBank/DDBJ whole genome shotgun (WGS) entry which is preliminary data.</text>
</comment>
<dbReference type="SUPFAM" id="SSF53098">
    <property type="entry name" value="Ribonuclease H-like"/>
    <property type="match status" value="1"/>
</dbReference>
<evidence type="ECO:0000313" key="3">
    <source>
        <dbReference type="EMBL" id="GFA17858.1"/>
    </source>
</evidence>
<sequence>SIHPGSEKMYQDMKRLYWWPNMKADIATYVSKCLTCAKVKAKHQRSSGLLVQPAIPVWKWDDIIMDFVTKLPKSSQGLDTIWVIIDRLIKSAHFLPIRENDQLDKLARLYLDRIVTRHGTPVSIICDRDGRFTSNFWKNLSESVRRWVKHLPLVEFSYNNSYHASIKVAPYEALYGRKCRSPVCWAEVGEAQLTGPEMIQETTKKIILVKQRMQAAQDRQKSYADQKQNPMKFKVGDRVMLKVSPWKGVVRFIKRGKLNPRYIGPFKVLARVGDVAYRLELPRELSIVHHTFHVSNLKKCYADEPLAMPLEGVHIHDTLQFVEEPVEIMEREIKRLKRSRIPLVKVC</sequence>
<dbReference type="AlphaFoldDB" id="A0A699J7S5"/>
<reference evidence="3" key="1">
    <citation type="journal article" date="2019" name="Sci. Rep.">
        <title>Draft genome of Tanacetum cinerariifolium, the natural source of mosquito coil.</title>
        <authorList>
            <person name="Yamashiro T."/>
            <person name="Shiraishi A."/>
            <person name="Satake H."/>
            <person name="Nakayama K."/>
        </authorList>
    </citation>
    <scope>NUCLEOTIDE SEQUENCE</scope>
</reference>
<dbReference type="InterPro" id="IPR012337">
    <property type="entry name" value="RNaseH-like_sf"/>
</dbReference>
<accession>A0A699J7S5</accession>
<organism evidence="3">
    <name type="scientific">Tanacetum cinerariifolium</name>
    <name type="common">Dalmatian daisy</name>
    <name type="synonym">Chrysanthemum cinerariifolium</name>
    <dbReference type="NCBI Taxonomy" id="118510"/>
    <lineage>
        <taxon>Eukaryota</taxon>
        <taxon>Viridiplantae</taxon>
        <taxon>Streptophyta</taxon>
        <taxon>Embryophyta</taxon>
        <taxon>Tracheophyta</taxon>
        <taxon>Spermatophyta</taxon>
        <taxon>Magnoliopsida</taxon>
        <taxon>eudicotyledons</taxon>
        <taxon>Gunneridae</taxon>
        <taxon>Pentapetalae</taxon>
        <taxon>asterids</taxon>
        <taxon>campanulids</taxon>
        <taxon>Asterales</taxon>
        <taxon>Asteraceae</taxon>
        <taxon>Asteroideae</taxon>
        <taxon>Anthemideae</taxon>
        <taxon>Anthemidinae</taxon>
        <taxon>Tanacetum</taxon>
    </lineage>
</organism>
<proteinExistence type="predicted"/>
<dbReference type="GO" id="GO:0003964">
    <property type="term" value="F:RNA-directed DNA polymerase activity"/>
    <property type="evidence" value="ECO:0007669"/>
    <property type="project" value="UniProtKB-KW"/>
</dbReference>
<dbReference type="EMBL" id="BKCJ010381159">
    <property type="protein sequence ID" value="GFA17858.1"/>
    <property type="molecule type" value="Genomic_DNA"/>
</dbReference>
<evidence type="ECO:0000259" key="2">
    <source>
        <dbReference type="Pfam" id="PF24626"/>
    </source>
</evidence>
<dbReference type="PANTHER" id="PTHR45835">
    <property type="entry name" value="YALI0A06105P"/>
    <property type="match status" value="1"/>
</dbReference>
<evidence type="ECO:0000259" key="1">
    <source>
        <dbReference type="Pfam" id="PF17921"/>
    </source>
</evidence>
<feature type="non-terminal residue" evidence="3">
    <location>
        <position position="1"/>
    </location>
</feature>
<feature type="domain" description="Tf2-1-like SH3-like" evidence="2">
    <location>
        <begin position="236"/>
        <end position="300"/>
    </location>
</feature>